<evidence type="ECO:0000256" key="1">
    <source>
        <dbReference type="ARBA" id="ARBA00004876"/>
    </source>
</evidence>
<keyword evidence="4" id="KW-0028">Amino-acid biosynthesis</keyword>
<name>A0ABS2I2P3_9ACTN</name>
<dbReference type="EC" id="2.3.1.30" evidence="3"/>
<dbReference type="InterPro" id="IPR011004">
    <property type="entry name" value="Trimer_LpxA-like_sf"/>
</dbReference>
<dbReference type="InterPro" id="IPR001451">
    <property type="entry name" value="Hexapep"/>
</dbReference>
<keyword evidence="8" id="KW-0012">Acyltransferase</keyword>
<dbReference type="PROSITE" id="PS00101">
    <property type="entry name" value="HEXAPEP_TRANSFERASES"/>
    <property type="match status" value="1"/>
</dbReference>
<dbReference type="Gene3D" id="1.10.3130.10">
    <property type="entry name" value="serine acetyltransferase, domain 1"/>
    <property type="match status" value="1"/>
</dbReference>
<dbReference type="InterPro" id="IPR042122">
    <property type="entry name" value="Ser_AcTrfase_N_sf"/>
</dbReference>
<sequence length="238" mass="24725">MSLLSPTKPASNPALGPAPGNASAPGGESEAPAATPASATPRLLAALRDDLAVVVARDPSVRGRKEAILHPALTALWAHRVAHRLHGRGLRIPARLLARWARRVTAVEIHPGAVLGRRVFIDHGAGVVVGETAVIGDDVTMYHQVTLGAVGWWSDNKRPEGDRRHPVVGSGVILGANATVLGPVTVGDRAVIGAQALVNKDVPGGARVLAPTAVIKEPGRRPELMEDVFTVIASAGSW</sequence>
<dbReference type="RefSeq" id="WP_205085435.1">
    <property type="nucleotide sequence ID" value="NZ_JAFEUF010000177.1"/>
</dbReference>
<proteinExistence type="inferred from homology"/>
<dbReference type="InterPro" id="IPR018357">
    <property type="entry name" value="Hexapep_transf_CS"/>
</dbReference>
<evidence type="ECO:0000256" key="9">
    <source>
        <dbReference type="ARBA" id="ARBA00049486"/>
    </source>
</evidence>
<feature type="region of interest" description="Disordered" evidence="10">
    <location>
        <begin position="1"/>
        <end position="37"/>
    </location>
</feature>
<dbReference type="PANTHER" id="PTHR42811">
    <property type="entry name" value="SERINE ACETYLTRANSFERASE"/>
    <property type="match status" value="1"/>
</dbReference>
<dbReference type="Pfam" id="PF00132">
    <property type="entry name" value="Hexapep"/>
    <property type="match status" value="1"/>
</dbReference>
<evidence type="ECO:0000256" key="10">
    <source>
        <dbReference type="SAM" id="MobiDB-lite"/>
    </source>
</evidence>
<dbReference type="NCBIfam" id="NF041874">
    <property type="entry name" value="EPS_EpsC"/>
    <property type="match status" value="1"/>
</dbReference>
<evidence type="ECO:0000313" key="11">
    <source>
        <dbReference type="EMBL" id="MBM7057250.1"/>
    </source>
</evidence>
<dbReference type="Gene3D" id="2.160.10.10">
    <property type="entry name" value="Hexapeptide repeat proteins"/>
    <property type="match status" value="1"/>
</dbReference>
<accession>A0ABS2I2P3</accession>
<evidence type="ECO:0000256" key="2">
    <source>
        <dbReference type="ARBA" id="ARBA00007274"/>
    </source>
</evidence>
<keyword evidence="5" id="KW-0808">Transferase</keyword>
<comment type="caution">
    <text evidence="11">The sequence shown here is derived from an EMBL/GenBank/DDBJ whole genome shotgun (WGS) entry which is preliminary data.</text>
</comment>
<evidence type="ECO:0000256" key="4">
    <source>
        <dbReference type="ARBA" id="ARBA00022605"/>
    </source>
</evidence>
<gene>
    <name evidence="11" type="ORF">JS521_26165</name>
</gene>
<dbReference type="InterPro" id="IPR053376">
    <property type="entry name" value="Serine_acetyltransferase"/>
</dbReference>
<comment type="catalytic activity">
    <reaction evidence="9">
        <text>L-serine + acetyl-CoA = O-acetyl-L-serine + CoA</text>
        <dbReference type="Rhea" id="RHEA:24560"/>
        <dbReference type="ChEBI" id="CHEBI:33384"/>
        <dbReference type="ChEBI" id="CHEBI:57287"/>
        <dbReference type="ChEBI" id="CHEBI:57288"/>
        <dbReference type="ChEBI" id="CHEBI:58340"/>
        <dbReference type="EC" id="2.3.1.30"/>
    </reaction>
</comment>
<evidence type="ECO:0000256" key="7">
    <source>
        <dbReference type="ARBA" id="ARBA00023192"/>
    </source>
</evidence>
<protein>
    <recommendedName>
        <fullName evidence="3">serine O-acetyltransferase</fullName>
        <ecNumber evidence="3">2.3.1.30</ecNumber>
    </recommendedName>
</protein>
<reference evidence="11 12" key="1">
    <citation type="submission" date="2021-02" db="EMBL/GenBank/DDBJ databases">
        <title>Genome Streptomyces sp. RHZ10.</title>
        <authorList>
            <person name="Besaury L."/>
        </authorList>
    </citation>
    <scope>NUCLEOTIDE SEQUENCE [LARGE SCALE GENOMIC DNA]</scope>
    <source>
        <strain evidence="11 12">RHZ10</strain>
    </source>
</reference>
<evidence type="ECO:0000256" key="3">
    <source>
        <dbReference type="ARBA" id="ARBA00013266"/>
    </source>
</evidence>
<keyword evidence="12" id="KW-1185">Reference proteome</keyword>
<keyword evidence="7" id="KW-0198">Cysteine biosynthesis</keyword>
<dbReference type="SUPFAM" id="SSF51161">
    <property type="entry name" value="Trimeric LpxA-like enzymes"/>
    <property type="match status" value="1"/>
</dbReference>
<organism evidence="11 12">
    <name type="scientific">Streptomyces durocortorensis</name>
    <dbReference type="NCBI Taxonomy" id="2811104"/>
    <lineage>
        <taxon>Bacteria</taxon>
        <taxon>Bacillati</taxon>
        <taxon>Actinomycetota</taxon>
        <taxon>Actinomycetes</taxon>
        <taxon>Kitasatosporales</taxon>
        <taxon>Streptomycetaceae</taxon>
        <taxon>Streptomyces</taxon>
    </lineage>
</organism>
<comment type="pathway">
    <text evidence="1">Amino-acid biosynthesis; L-cysteine biosynthesis; L-cysteine from L-serine: step 1/2.</text>
</comment>
<evidence type="ECO:0000256" key="6">
    <source>
        <dbReference type="ARBA" id="ARBA00022737"/>
    </source>
</evidence>
<evidence type="ECO:0000313" key="12">
    <source>
        <dbReference type="Proteomes" id="UP000712045"/>
    </source>
</evidence>
<evidence type="ECO:0000256" key="8">
    <source>
        <dbReference type="ARBA" id="ARBA00023315"/>
    </source>
</evidence>
<dbReference type="CDD" id="cd03354">
    <property type="entry name" value="LbH_SAT"/>
    <property type="match status" value="1"/>
</dbReference>
<dbReference type="EMBL" id="JAFEUF010000177">
    <property type="protein sequence ID" value="MBM7057250.1"/>
    <property type="molecule type" value="Genomic_DNA"/>
</dbReference>
<dbReference type="Proteomes" id="UP000712045">
    <property type="component" value="Unassembled WGS sequence"/>
</dbReference>
<comment type="similarity">
    <text evidence="2">Belongs to the transferase hexapeptide repeat family.</text>
</comment>
<feature type="compositionally biased region" description="Low complexity" evidence="10">
    <location>
        <begin position="9"/>
        <end position="37"/>
    </location>
</feature>
<dbReference type="InterPro" id="IPR045304">
    <property type="entry name" value="LbH_SAT"/>
</dbReference>
<keyword evidence="6" id="KW-0677">Repeat</keyword>
<evidence type="ECO:0000256" key="5">
    <source>
        <dbReference type="ARBA" id="ARBA00022679"/>
    </source>
</evidence>